<evidence type="ECO:0000313" key="3">
    <source>
        <dbReference type="Proteomes" id="UP000419743"/>
    </source>
</evidence>
<dbReference type="RefSeq" id="WP_156742576.1">
    <property type="nucleotide sequence ID" value="NZ_CACRYJ010000058.1"/>
</dbReference>
<feature type="transmembrane region" description="Helical" evidence="1">
    <location>
        <begin position="171"/>
        <end position="191"/>
    </location>
</feature>
<evidence type="ECO:0008006" key="4">
    <source>
        <dbReference type="Google" id="ProtNLM"/>
    </source>
</evidence>
<keyword evidence="1" id="KW-0472">Membrane</keyword>
<keyword evidence="1" id="KW-1133">Transmembrane helix</keyword>
<keyword evidence="1" id="KW-0812">Transmembrane</keyword>
<evidence type="ECO:0000313" key="2">
    <source>
        <dbReference type="EMBL" id="VZO39241.1"/>
    </source>
</evidence>
<dbReference type="AlphaFoldDB" id="A0A7M4DP55"/>
<protein>
    <recommendedName>
        <fullName evidence="4">DUF2975 domain-containing protein</fullName>
    </recommendedName>
</protein>
<organism evidence="2 3">
    <name type="scientific">Occultella aeris</name>
    <dbReference type="NCBI Taxonomy" id="2761496"/>
    <lineage>
        <taxon>Bacteria</taxon>
        <taxon>Bacillati</taxon>
        <taxon>Actinomycetota</taxon>
        <taxon>Actinomycetes</taxon>
        <taxon>Micrococcales</taxon>
        <taxon>Ruaniaceae</taxon>
        <taxon>Occultella</taxon>
    </lineage>
</organism>
<dbReference type="EMBL" id="CACRYJ010000058">
    <property type="protein sequence ID" value="VZO39241.1"/>
    <property type="molecule type" value="Genomic_DNA"/>
</dbReference>
<comment type="caution">
    <text evidence="2">The sequence shown here is derived from an EMBL/GenBank/DDBJ whole genome shotgun (WGS) entry which is preliminary data.</text>
</comment>
<proteinExistence type="predicted"/>
<dbReference type="Proteomes" id="UP000419743">
    <property type="component" value="Unassembled WGS sequence"/>
</dbReference>
<feature type="transmembrane region" description="Helical" evidence="1">
    <location>
        <begin position="21"/>
        <end position="41"/>
    </location>
</feature>
<reference evidence="2 3" key="1">
    <citation type="submission" date="2019-11" db="EMBL/GenBank/DDBJ databases">
        <authorList>
            <person name="Criscuolo A."/>
        </authorList>
    </citation>
    <scope>NUCLEOTIDE SEQUENCE [LARGE SCALE GENOMIC DNA]</scope>
    <source>
        <strain evidence="2">CIP111667</strain>
    </source>
</reference>
<gene>
    <name evidence="2" type="ORF">HALOF300_03937</name>
</gene>
<evidence type="ECO:0000256" key="1">
    <source>
        <dbReference type="SAM" id="Phobius"/>
    </source>
</evidence>
<feature type="transmembrane region" description="Helical" evidence="1">
    <location>
        <begin position="126"/>
        <end position="151"/>
    </location>
</feature>
<accession>A0A7M4DP55</accession>
<keyword evidence="3" id="KW-1185">Reference proteome</keyword>
<name>A0A7M4DP55_9MICO</name>
<feature type="transmembrane region" description="Helical" evidence="1">
    <location>
        <begin position="81"/>
        <end position="106"/>
    </location>
</feature>
<sequence>MSKGRKSGDPRSEATRLAIGFIRWLAILGGVVAVVQFVAIVRGRSWSSNSADPPLEIQYLPQITMAQPGAGNSMTAVDLSWWIRLSAALPGLLQAVLLLLAALLLVRILRAIAAHRSFGPEVRRDLSGISLLLILGGVAMALLDLLAVVLLTQTFYPLDGRVWERFGIELPSVPVFLIALGFVASAFMYAIRDGADLEKEAVGVV</sequence>